<dbReference type="InterPro" id="IPR002583">
    <property type="entry name" value="Ribosomal_bS20"/>
</dbReference>
<evidence type="ECO:0000313" key="7">
    <source>
        <dbReference type="EMBL" id="KKU61852.1"/>
    </source>
</evidence>
<reference evidence="7 8" key="1">
    <citation type="journal article" date="2015" name="Nature">
        <title>rRNA introns, odd ribosomes, and small enigmatic genomes across a large radiation of phyla.</title>
        <authorList>
            <person name="Brown C.T."/>
            <person name="Hug L.A."/>
            <person name="Thomas B.C."/>
            <person name="Sharon I."/>
            <person name="Castelle C.J."/>
            <person name="Singh A."/>
            <person name="Wilkins M.J."/>
            <person name="Williams K.H."/>
            <person name="Banfield J.F."/>
        </authorList>
    </citation>
    <scope>NUCLEOTIDE SEQUENCE [LARGE SCALE GENOMIC DNA]</scope>
</reference>
<dbReference type="Gene3D" id="1.20.58.110">
    <property type="entry name" value="Ribosomal protein S20"/>
    <property type="match status" value="1"/>
</dbReference>
<evidence type="ECO:0000256" key="3">
    <source>
        <dbReference type="ARBA" id="ARBA00022980"/>
    </source>
</evidence>
<comment type="caution">
    <text evidence="7">The sequence shown here is derived from an EMBL/GenBank/DDBJ whole genome shotgun (WGS) entry which is preliminary data.</text>
</comment>
<gene>
    <name evidence="7" type="ORF">UX85_C0001G0066</name>
</gene>
<keyword evidence="3 7" id="KW-0689">Ribosomal protein</keyword>
<dbReference type="Proteomes" id="UP000033860">
    <property type="component" value="Unassembled WGS sequence"/>
</dbReference>
<organism evidence="7 8">
    <name type="scientific">Candidatus Beckwithbacteria bacterium GW2011_GWB1_47_15</name>
    <dbReference type="NCBI Taxonomy" id="1618371"/>
    <lineage>
        <taxon>Bacteria</taxon>
        <taxon>Candidatus Beckwithiibacteriota</taxon>
    </lineage>
</organism>
<dbReference type="EMBL" id="LCNT01000001">
    <property type="protein sequence ID" value="KKU61852.1"/>
    <property type="molecule type" value="Genomic_DNA"/>
</dbReference>
<evidence type="ECO:0000256" key="6">
    <source>
        <dbReference type="ARBA" id="ARBA00035343"/>
    </source>
</evidence>
<keyword evidence="2" id="KW-0694">RNA-binding</keyword>
<dbReference type="GO" id="GO:0005840">
    <property type="term" value="C:ribosome"/>
    <property type="evidence" value="ECO:0007669"/>
    <property type="project" value="UniProtKB-KW"/>
</dbReference>
<evidence type="ECO:0000256" key="2">
    <source>
        <dbReference type="ARBA" id="ARBA00022884"/>
    </source>
</evidence>
<evidence type="ECO:0000256" key="5">
    <source>
        <dbReference type="ARBA" id="ARBA00035136"/>
    </source>
</evidence>
<keyword evidence="1" id="KW-0699">rRNA-binding</keyword>
<dbReference type="NCBIfam" id="TIGR00029">
    <property type="entry name" value="S20"/>
    <property type="match status" value="1"/>
</dbReference>
<proteinExistence type="predicted"/>
<evidence type="ECO:0000256" key="1">
    <source>
        <dbReference type="ARBA" id="ARBA00022730"/>
    </source>
</evidence>
<dbReference type="GO" id="GO:0006412">
    <property type="term" value="P:translation"/>
    <property type="evidence" value="ECO:0007669"/>
    <property type="project" value="InterPro"/>
</dbReference>
<name>A0A0G1RXK8_9BACT</name>
<dbReference type="InterPro" id="IPR036510">
    <property type="entry name" value="Ribosomal_bS20_sf"/>
</dbReference>
<dbReference type="Pfam" id="PF01649">
    <property type="entry name" value="Ribosomal_S20p"/>
    <property type="match status" value="1"/>
</dbReference>
<dbReference type="SUPFAM" id="SSF46992">
    <property type="entry name" value="Ribosomal protein S20"/>
    <property type="match status" value="1"/>
</dbReference>
<keyword evidence="4" id="KW-0687">Ribonucleoprotein</keyword>
<protein>
    <recommendedName>
        <fullName evidence="5">Small ribosomal subunit protein bS20</fullName>
    </recommendedName>
    <alternativeName>
        <fullName evidence="6">30S ribosomal protein S20</fullName>
    </alternativeName>
</protein>
<evidence type="ECO:0000313" key="8">
    <source>
        <dbReference type="Proteomes" id="UP000033860"/>
    </source>
</evidence>
<dbReference type="GO" id="GO:0003735">
    <property type="term" value="F:structural constituent of ribosome"/>
    <property type="evidence" value="ECO:0007669"/>
    <property type="project" value="InterPro"/>
</dbReference>
<evidence type="ECO:0000256" key="4">
    <source>
        <dbReference type="ARBA" id="ARBA00023274"/>
    </source>
</evidence>
<dbReference type="GO" id="GO:0019843">
    <property type="term" value="F:rRNA binding"/>
    <property type="evidence" value="ECO:0007669"/>
    <property type="project" value="UniProtKB-KW"/>
</dbReference>
<sequence>MGVVRQTTKRYNAGIMPIIKSAEKKLRSDKSKTRVNQAYRLKYREAVKVAREKKTKKAITEAFRTLDRAAKRKVIHKNKADRLKSRLMKRA</sequence>
<dbReference type="GO" id="GO:1990904">
    <property type="term" value="C:ribonucleoprotein complex"/>
    <property type="evidence" value="ECO:0007669"/>
    <property type="project" value="UniProtKB-KW"/>
</dbReference>
<dbReference type="AlphaFoldDB" id="A0A0G1RXK8"/>
<accession>A0A0G1RXK8</accession>